<proteinExistence type="predicted"/>
<name>A0A2S0P7L7_9NEIS</name>
<reference evidence="1 2" key="1">
    <citation type="submission" date="2018-04" db="EMBL/GenBank/DDBJ databases">
        <title>Denitrifier Microvirgula.</title>
        <authorList>
            <person name="Anderson E."/>
            <person name="Jang J."/>
            <person name="Ishii S."/>
        </authorList>
    </citation>
    <scope>NUCLEOTIDE SEQUENCE [LARGE SCALE GENOMIC DNA]</scope>
    <source>
        <strain evidence="1 2">BE2.4</strain>
    </source>
</reference>
<dbReference type="AlphaFoldDB" id="A0A2S0P7L7"/>
<evidence type="ECO:0000313" key="2">
    <source>
        <dbReference type="Proteomes" id="UP000244173"/>
    </source>
</evidence>
<dbReference type="EMBL" id="CP028519">
    <property type="protein sequence ID" value="AVY93379.1"/>
    <property type="molecule type" value="Genomic_DNA"/>
</dbReference>
<dbReference type="KEGG" id="maer:DAI18_04465"/>
<dbReference type="STRING" id="1122240.GCA_000620105_00634"/>
<dbReference type="InterPro" id="IPR015003">
    <property type="entry name" value="DUF1853"/>
</dbReference>
<evidence type="ECO:0000313" key="1">
    <source>
        <dbReference type="EMBL" id="AVY93379.1"/>
    </source>
</evidence>
<protein>
    <submittedName>
        <fullName evidence="1">DUF1853 domain-containing protein</fullName>
    </submittedName>
</protein>
<organism evidence="1 2">
    <name type="scientific">Microvirgula aerodenitrificans</name>
    <dbReference type="NCBI Taxonomy" id="57480"/>
    <lineage>
        <taxon>Bacteria</taxon>
        <taxon>Pseudomonadati</taxon>
        <taxon>Pseudomonadota</taxon>
        <taxon>Betaproteobacteria</taxon>
        <taxon>Neisseriales</taxon>
        <taxon>Aquaspirillaceae</taxon>
        <taxon>Microvirgula</taxon>
    </lineage>
</organism>
<dbReference type="Pfam" id="PF08907">
    <property type="entry name" value="DUF1853"/>
    <property type="match status" value="1"/>
</dbReference>
<gene>
    <name evidence="1" type="ORF">DAI18_04465</name>
</gene>
<keyword evidence="2" id="KW-1185">Reference proteome</keyword>
<dbReference type="Proteomes" id="UP000244173">
    <property type="component" value="Chromosome"/>
</dbReference>
<sequence>MRAGPVPTRLSRVNCAADPRLLPLLASLREPAVRALASLLLGPSPWDSGVEFDRALLAGPRAAERLLALDRRPAVLLDWLAARRTGRLGAHAEALLAFWLAQRSAQLELVAANRAVRVEAHTLGEFDFLLRLDGRPLHVEMACKFYLEVAPQCWVGTDLRDALALKRAQLVRQLALAGDARAAATLPPGFAGCPAFTVLRGQLFRPAGSGEPVHWWRHQGEAWPARAADSRYLHLLRLDWLSPARAGRADVQTAAELQARLAGRREALMVAEMQAVGDDDWQEVSRGFVVPAHWPEPGRLATLMARIAALDGGEKE</sequence>
<accession>A0A2S0P7L7</accession>